<dbReference type="Proteomes" id="UP000228934">
    <property type="component" value="Unassembled WGS sequence"/>
</dbReference>
<dbReference type="GO" id="GO:0005814">
    <property type="term" value="C:centriole"/>
    <property type="evidence" value="ECO:0007669"/>
    <property type="project" value="TreeGrafter"/>
</dbReference>
<dbReference type="PANTHER" id="PTHR15715:SF17">
    <property type="entry name" value="CENTROSOMAL PROTEIN OF 170 KDA"/>
    <property type="match status" value="1"/>
</dbReference>
<name>A0A2G9NXB3_AQUCT</name>
<accession>A0A2G9NXB3</accession>
<dbReference type="PANTHER" id="PTHR15715">
    <property type="entry name" value="CENTROSOMAL PROTEIN OF 170 KDA"/>
    <property type="match status" value="1"/>
</dbReference>
<reference evidence="2" key="1">
    <citation type="journal article" date="2017" name="Nat. Commun.">
        <title>The North American bullfrog draft genome provides insight into hormonal regulation of long noncoding RNA.</title>
        <authorList>
            <person name="Hammond S.A."/>
            <person name="Warren R.L."/>
            <person name="Vandervalk B.P."/>
            <person name="Kucuk E."/>
            <person name="Khan H."/>
            <person name="Gibb E.A."/>
            <person name="Pandoh P."/>
            <person name="Kirk H."/>
            <person name="Zhao Y."/>
            <person name="Jones M."/>
            <person name="Mungall A.J."/>
            <person name="Coope R."/>
            <person name="Pleasance S."/>
            <person name="Moore R.A."/>
            <person name="Holt R.A."/>
            <person name="Round J.M."/>
            <person name="Ohora S."/>
            <person name="Walle B.V."/>
            <person name="Veldhoen N."/>
            <person name="Helbing C.C."/>
            <person name="Birol I."/>
        </authorList>
    </citation>
    <scope>NUCLEOTIDE SEQUENCE [LARGE SCALE GENOMIC DNA]</scope>
</reference>
<evidence type="ECO:0000313" key="1">
    <source>
        <dbReference type="EMBL" id="PIN95716.1"/>
    </source>
</evidence>
<proteinExistence type="predicted"/>
<dbReference type="OrthoDB" id="444265at2759"/>
<dbReference type="EMBL" id="KV923940">
    <property type="protein sequence ID" value="PIN95716.1"/>
    <property type="molecule type" value="Genomic_DNA"/>
</dbReference>
<protein>
    <submittedName>
        <fullName evidence="1">Uncharacterized protein</fullName>
    </submittedName>
</protein>
<gene>
    <name evidence="1" type="ORF">AB205_0114840</name>
</gene>
<dbReference type="AlphaFoldDB" id="A0A2G9NXB3"/>
<evidence type="ECO:0000313" key="2">
    <source>
        <dbReference type="Proteomes" id="UP000228934"/>
    </source>
</evidence>
<keyword evidence="2" id="KW-1185">Reference proteome</keyword>
<sequence length="230" mass="25833">MKVPEEALKHEKFTSQLQFSQKQIETEVSKCKSTDIKTNVPTDVHHKALETLKSDEKLAGCCKDAKKSAQQVTTLKEENANSFIREPSYFEIPSKELQQKSDVENATCEIPSQDPHCSQVSGAGHASFTIEFDETSPGKVTIKDHITKFMDHRQKSKKTLSAGDKDLAGLHTEMIAAESKVADWLAQNNPPRLLKEAADEDSKSIKSDVPVYLKRLQGNIFYFVPFFFNL</sequence>
<dbReference type="InterPro" id="IPR051176">
    <property type="entry name" value="Cent_Immune-Sig_Mod"/>
</dbReference>
<organism evidence="1 2">
    <name type="scientific">Aquarana catesbeiana</name>
    <name type="common">American bullfrog</name>
    <name type="synonym">Rana catesbeiana</name>
    <dbReference type="NCBI Taxonomy" id="8400"/>
    <lineage>
        <taxon>Eukaryota</taxon>
        <taxon>Metazoa</taxon>
        <taxon>Chordata</taxon>
        <taxon>Craniata</taxon>
        <taxon>Vertebrata</taxon>
        <taxon>Euteleostomi</taxon>
        <taxon>Amphibia</taxon>
        <taxon>Batrachia</taxon>
        <taxon>Anura</taxon>
        <taxon>Neobatrachia</taxon>
        <taxon>Ranoidea</taxon>
        <taxon>Ranidae</taxon>
        <taxon>Aquarana</taxon>
    </lineage>
</organism>